<sequence>MLFTDLNYAEEVARISSESELHFILTAPQALDLTVNHGLLEVMASGGGAWKRRAASHTTKEIPDDDPMRGKTAPCNHRMTQSYNVRKLMNKTFETTHVHFAGAFLFQSHKDLTLQTDMSLLKQEIRKNHCPTLDHSSNSSLNSDGMDVEDDELYRWLNSANQEFSDKEMKRTKR</sequence>
<dbReference type="EMBL" id="CM047587">
    <property type="protein sequence ID" value="KAI9908566.1"/>
    <property type="molecule type" value="Genomic_DNA"/>
</dbReference>
<gene>
    <name evidence="1" type="ORF">PsorP6_003591</name>
</gene>
<evidence type="ECO:0000313" key="1">
    <source>
        <dbReference type="EMBL" id="KAI9908566.1"/>
    </source>
</evidence>
<dbReference type="Proteomes" id="UP001163321">
    <property type="component" value="Chromosome 8"/>
</dbReference>
<comment type="caution">
    <text evidence="1">The sequence shown here is derived from an EMBL/GenBank/DDBJ whole genome shotgun (WGS) entry which is preliminary data.</text>
</comment>
<proteinExistence type="predicted"/>
<accession>A0ACC0VS30</accession>
<protein>
    <submittedName>
        <fullName evidence="1">Uncharacterized protein</fullName>
    </submittedName>
</protein>
<reference evidence="1 2" key="1">
    <citation type="journal article" date="2022" name="bioRxiv">
        <title>The genome of the oomycete Peronosclerospora sorghi, a cosmopolitan pathogen of maize and sorghum, is inflated with dispersed pseudogenes.</title>
        <authorList>
            <person name="Fletcher K."/>
            <person name="Martin F."/>
            <person name="Isakeit T."/>
            <person name="Cavanaugh K."/>
            <person name="Magill C."/>
            <person name="Michelmore R."/>
        </authorList>
    </citation>
    <scope>NUCLEOTIDE SEQUENCE [LARGE SCALE GENOMIC DNA]</scope>
    <source>
        <strain evidence="1">P6</strain>
    </source>
</reference>
<name>A0ACC0VS30_9STRA</name>
<organism evidence="1 2">
    <name type="scientific">Peronosclerospora sorghi</name>
    <dbReference type="NCBI Taxonomy" id="230839"/>
    <lineage>
        <taxon>Eukaryota</taxon>
        <taxon>Sar</taxon>
        <taxon>Stramenopiles</taxon>
        <taxon>Oomycota</taxon>
        <taxon>Peronosporomycetes</taxon>
        <taxon>Peronosporales</taxon>
        <taxon>Peronosporaceae</taxon>
        <taxon>Peronosclerospora</taxon>
    </lineage>
</organism>
<evidence type="ECO:0000313" key="2">
    <source>
        <dbReference type="Proteomes" id="UP001163321"/>
    </source>
</evidence>
<keyword evidence="2" id="KW-1185">Reference proteome</keyword>